<dbReference type="OMA" id="WKERTEP"/>
<feature type="region of interest" description="Disordered" evidence="1">
    <location>
        <begin position="38"/>
        <end position="89"/>
    </location>
</feature>
<dbReference type="KEGG" id="dfa:DFA_11629"/>
<gene>
    <name evidence="2" type="ORF">DFA_11629</name>
</gene>
<evidence type="ECO:0000313" key="3">
    <source>
        <dbReference type="Proteomes" id="UP000007797"/>
    </source>
</evidence>
<dbReference type="OrthoDB" id="18376at2759"/>
<accession>F4QDS1</accession>
<name>F4QDS1_CACFS</name>
<reference evidence="3" key="1">
    <citation type="journal article" date="2011" name="Genome Res.">
        <title>Phylogeny-wide analysis of social amoeba genomes highlights ancient origins for complex intercellular communication.</title>
        <authorList>
            <person name="Heidel A.J."/>
            <person name="Lawal H.M."/>
            <person name="Felder M."/>
            <person name="Schilde C."/>
            <person name="Helps N.R."/>
            <person name="Tunggal B."/>
            <person name="Rivero F."/>
            <person name="John U."/>
            <person name="Schleicher M."/>
            <person name="Eichinger L."/>
            <person name="Platzer M."/>
            <person name="Noegel A.A."/>
            <person name="Schaap P."/>
            <person name="Gloeckner G."/>
        </authorList>
    </citation>
    <scope>NUCLEOTIDE SEQUENCE [LARGE SCALE GENOMIC DNA]</scope>
    <source>
        <strain evidence="3">SH3</strain>
    </source>
</reference>
<dbReference type="RefSeq" id="XP_004350576.1">
    <property type="nucleotide sequence ID" value="XM_004350525.1"/>
</dbReference>
<keyword evidence="3" id="KW-1185">Reference proteome</keyword>
<dbReference type="Pfam" id="PF11326">
    <property type="entry name" value="PANTS-like"/>
    <property type="match status" value="1"/>
</dbReference>
<dbReference type="PANTHER" id="PTHR28052:SF1">
    <property type="entry name" value="UPF0545 PROTEIN C22ORF39"/>
    <property type="match status" value="1"/>
</dbReference>
<evidence type="ECO:0000256" key="1">
    <source>
        <dbReference type="SAM" id="MobiDB-lite"/>
    </source>
</evidence>
<dbReference type="InterPro" id="IPR021475">
    <property type="entry name" value="Pants/Emi1-like"/>
</dbReference>
<dbReference type="GeneID" id="14865304"/>
<evidence type="ECO:0000313" key="2">
    <source>
        <dbReference type="EMBL" id="EGG13868.1"/>
    </source>
</evidence>
<proteinExistence type="predicted"/>
<dbReference type="EMBL" id="GL883029">
    <property type="protein sequence ID" value="EGG13868.1"/>
    <property type="molecule type" value="Genomic_DNA"/>
</dbReference>
<dbReference type="PANTHER" id="PTHR28052">
    <property type="entry name" value="UPF0545 PROTEIN C22ORF39"/>
    <property type="match status" value="1"/>
</dbReference>
<dbReference type="AlphaFoldDB" id="F4QDS1"/>
<feature type="region of interest" description="Disordered" evidence="1">
    <location>
        <begin position="1"/>
        <end position="24"/>
    </location>
</feature>
<sequence length="267" mass="30468">MSDNNHSTSISENNNSSSSSDNNNNVDSILKDIILSSPTTTTTSTTSNIDTTTHIDDPITTLSSPSSSSSSNQYNTTTTIDYNNNNNNNDKLQQQEEQIEKLNIEERFNNLSKVEVFHNGDEVIFIPRNTFEASASDAKFQLSRNDMITKGESFAFLTELPSNLSCTPFLKSFFSCYTPVGFLRNYYRYGGNHCDAEAQNFRDCTLLSMTFPNNRPQKFEKILKEREDIADKFYQDHVWKRRSATNPNWKSLFCQQQQQQQTNTDSN</sequence>
<dbReference type="Proteomes" id="UP000007797">
    <property type="component" value="Unassembled WGS sequence"/>
</dbReference>
<organism evidence="2 3">
    <name type="scientific">Cavenderia fasciculata</name>
    <name type="common">Slime mold</name>
    <name type="synonym">Dictyostelium fasciculatum</name>
    <dbReference type="NCBI Taxonomy" id="261658"/>
    <lineage>
        <taxon>Eukaryota</taxon>
        <taxon>Amoebozoa</taxon>
        <taxon>Evosea</taxon>
        <taxon>Eumycetozoa</taxon>
        <taxon>Dictyostelia</taxon>
        <taxon>Acytosteliales</taxon>
        <taxon>Cavenderiaceae</taxon>
        <taxon>Cavenderia</taxon>
    </lineage>
</organism>
<protein>
    <submittedName>
        <fullName evidence="2">Uncharacterized protein</fullName>
    </submittedName>
</protein>